<dbReference type="Proteomes" id="UP001195483">
    <property type="component" value="Unassembled WGS sequence"/>
</dbReference>
<reference evidence="2" key="3">
    <citation type="submission" date="2023-05" db="EMBL/GenBank/DDBJ databases">
        <authorList>
            <person name="Smith C.H."/>
        </authorList>
    </citation>
    <scope>NUCLEOTIDE SEQUENCE</scope>
    <source>
        <strain evidence="2">CHS0354</strain>
        <tissue evidence="2">Mantle</tissue>
    </source>
</reference>
<organism evidence="2 3">
    <name type="scientific">Potamilus streckersoni</name>
    <dbReference type="NCBI Taxonomy" id="2493646"/>
    <lineage>
        <taxon>Eukaryota</taxon>
        <taxon>Metazoa</taxon>
        <taxon>Spiralia</taxon>
        <taxon>Lophotrochozoa</taxon>
        <taxon>Mollusca</taxon>
        <taxon>Bivalvia</taxon>
        <taxon>Autobranchia</taxon>
        <taxon>Heteroconchia</taxon>
        <taxon>Palaeoheterodonta</taxon>
        <taxon>Unionida</taxon>
        <taxon>Unionoidea</taxon>
        <taxon>Unionidae</taxon>
        <taxon>Ambleminae</taxon>
        <taxon>Lampsilini</taxon>
        <taxon>Potamilus</taxon>
    </lineage>
</organism>
<evidence type="ECO:0000313" key="2">
    <source>
        <dbReference type="EMBL" id="KAK3602863.1"/>
    </source>
</evidence>
<reference evidence="2" key="1">
    <citation type="journal article" date="2021" name="Genome Biol. Evol.">
        <title>A High-Quality Reference Genome for a Parasitic Bivalve with Doubly Uniparental Inheritance (Bivalvia: Unionida).</title>
        <authorList>
            <person name="Smith C.H."/>
        </authorList>
    </citation>
    <scope>NUCLEOTIDE SEQUENCE</scope>
    <source>
        <strain evidence="2">CHS0354</strain>
    </source>
</reference>
<feature type="compositionally biased region" description="Polar residues" evidence="1">
    <location>
        <begin position="119"/>
        <end position="170"/>
    </location>
</feature>
<protein>
    <submittedName>
        <fullName evidence="2">Uncharacterized protein</fullName>
    </submittedName>
</protein>
<name>A0AAE0W5J0_9BIVA</name>
<comment type="caution">
    <text evidence="2">The sequence shown here is derived from an EMBL/GenBank/DDBJ whole genome shotgun (WGS) entry which is preliminary data.</text>
</comment>
<sequence length="170" mass="19439">MHLSEFISRCQSDEIETIGFEEINSVNAEFRRQIKGLKEGSRIKPVCFENFIYYLRNERWSDARIFLSGAVKEYLMLPCSRKLRKQNGDNQQIKSATDSQRVNQSRDSEQGKGRKTALSVGTQDNKTSEISDTLSQSKGQTQLHANETNQVKNDSIYSEQVVSQTNSESY</sequence>
<dbReference type="AlphaFoldDB" id="A0AAE0W5J0"/>
<proteinExistence type="predicted"/>
<gene>
    <name evidence="2" type="ORF">CHS0354_026423</name>
</gene>
<feature type="compositionally biased region" description="Polar residues" evidence="1">
    <location>
        <begin position="88"/>
        <end position="103"/>
    </location>
</feature>
<accession>A0AAE0W5J0</accession>
<evidence type="ECO:0000256" key="1">
    <source>
        <dbReference type="SAM" id="MobiDB-lite"/>
    </source>
</evidence>
<evidence type="ECO:0000313" key="3">
    <source>
        <dbReference type="Proteomes" id="UP001195483"/>
    </source>
</evidence>
<dbReference type="EMBL" id="JAEAOA010001575">
    <property type="protein sequence ID" value="KAK3602863.1"/>
    <property type="molecule type" value="Genomic_DNA"/>
</dbReference>
<keyword evidence="3" id="KW-1185">Reference proteome</keyword>
<reference evidence="2" key="2">
    <citation type="journal article" date="2021" name="Genome Biol. Evol.">
        <title>Developing a high-quality reference genome for a parasitic bivalve with doubly uniparental inheritance (Bivalvia: Unionida).</title>
        <authorList>
            <person name="Smith C.H."/>
        </authorList>
    </citation>
    <scope>NUCLEOTIDE SEQUENCE</scope>
    <source>
        <strain evidence="2">CHS0354</strain>
        <tissue evidence="2">Mantle</tissue>
    </source>
</reference>
<feature type="region of interest" description="Disordered" evidence="1">
    <location>
        <begin position="86"/>
        <end position="170"/>
    </location>
</feature>